<dbReference type="EMBL" id="BMAU01021396">
    <property type="protein sequence ID" value="GFY31072.1"/>
    <property type="molecule type" value="Genomic_DNA"/>
</dbReference>
<gene>
    <name evidence="2" type="ORF">TNCV_4359791</name>
</gene>
<comment type="caution">
    <text evidence="2">The sequence shown here is derived from an EMBL/GenBank/DDBJ whole genome shotgun (WGS) entry which is preliminary data.</text>
</comment>
<protein>
    <submittedName>
        <fullName evidence="2">Uncharacterized protein</fullName>
    </submittedName>
</protein>
<feature type="region of interest" description="Disordered" evidence="1">
    <location>
        <begin position="98"/>
        <end position="123"/>
    </location>
</feature>
<dbReference type="AlphaFoldDB" id="A0A8X6W9W3"/>
<keyword evidence="3" id="KW-1185">Reference proteome</keyword>
<evidence type="ECO:0000313" key="2">
    <source>
        <dbReference type="EMBL" id="GFY31072.1"/>
    </source>
</evidence>
<evidence type="ECO:0000313" key="3">
    <source>
        <dbReference type="Proteomes" id="UP000887159"/>
    </source>
</evidence>
<organism evidence="2 3">
    <name type="scientific">Trichonephila clavipes</name>
    <name type="common">Golden silk orbweaver</name>
    <name type="synonym">Nephila clavipes</name>
    <dbReference type="NCBI Taxonomy" id="2585209"/>
    <lineage>
        <taxon>Eukaryota</taxon>
        <taxon>Metazoa</taxon>
        <taxon>Ecdysozoa</taxon>
        <taxon>Arthropoda</taxon>
        <taxon>Chelicerata</taxon>
        <taxon>Arachnida</taxon>
        <taxon>Araneae</taxon>
        <taxon>Araneomorphae</taxon>
        <taxon>Entelegynae</taxon>
        <taxon>Araneoidea</taxon>
        <taxon>Nephilidae</taxon>
        <taxon>Trichonephila</taxon>
    </lineage>
</organism>
<dbReference type="Proteomes" id="UP000887159">
    <property type="component" value="Unassembled WGS sequence"/>
</dbReference>
<accession>A0A8X6W9W3</accession>
<sequence>MGLYERKSAVWDGFERGCSRATITSQNIYGHSLSNEAFLKSAVTLYSEKMSKLRIKYLQDLIEIETVDKYITEAALLKALIKEKAQAKLEFAVRMGSTPKAEANNKNPAKKTKQDSDQSRDGVIPTKNAFTGLAIDEPKIITDKTAQVADLSPKITPVMLRNKARKMYQYTRHPSNKTILNRLQHKILTSLDTDDGSLWGFARSFRKKRSPIPALKGHTTIAYSDTEKAETLADSLENHNLN</sequence>
<evidence type="ECO:0000256" key="1">
    <source>
        <dbReference type="SAM" id="MobiDB-lite"/>
    </source>
</evidence>
<feature type="compositionally biased region" description="Low complexity" evidence="1">
    <location>
        <begin position="98"/>
        <end position="107"/>
    </location>
</feature>
<reference evidence="2" key="1">
    <citation type="submission" date="2020-08" db="EMBL/GenBank/DDBJ databases">
        <title>Multicomponent nature underlies the extraordinary mechanical properties of spider dragline silk.</title>
        <authorList>
            <person name="Kono N."/>
            <person name="Nakamura H."/>
            <person name="Mori M."/>
            <person name="Yoshida Y."/>
            <person name="Ohtoshi R."/>
            <person name="Malay A.D."/>
            <person name="Moran D.A.P."/>
            <person name="Tomita M."/>
            <person name="Numata K."/>
            <person name="Arakawa K."/>
        </authorList>
    </citation>
    <scope>NUCLEOTIDE SEQUENCE</scope>
</reference>
<name>A0A8X6W9W3_TRICX</name>
<proteinExistence type="predicted"/>